<dbReference type="Pfam" id="PF01522">
    <property type="entry name" value="Polysacc_deac_1"/>
    <property type="match status" value="1"/>
</dbReference>
<reference evidence="5 6" key="1">
    <citation type="submission" date="2017-07" db="EMBL/GenBank/DDBJ databases">
        <title>Genome sequencing and assembly of Paenibacillus rigui.</title>
        <authorList>
            <person name="Mayilraj S."/>
        </authorList>
    </citation>
    <scope>NUCLEOTIDE SEQUENCE [LARGE SCALE GENOMIC DNA]</scope>
    <source>
        <strain evidence="5 6">JCM 16352</strain>
    </source>
</reference>
<dbReference type="CDD" id="cd10918">
    <property type="entry name" value="CE4_NodB_like_5s_6s"/>
    <property type="match status" value="1"/>
</dbReference>
<evidence type="ECO:0000256" key="2">
    <source>
        <dbReference type="ARBA" id="ARBA00022729"/>
    </source>
</evidence>
<dbReference type="GO" id="GO:0016810">
    <property type="term" value="F:hydrolase activity, acting on carbon-nitrogen (but not peptide) bonds"/>
    <property type="evidence" value="ECO:0007669"/>
    <property type="project" value="InterPro"/>
</dbReference>
<evidence type="ECO:0000256" key="1">
    <source>
        <dbReference type="ARBA" id="ARBA00004613"/>
    </source>
</evidence>
<dbReference type="PANTHER" id="PTHR34216">
    <property type="match status" value="1"/>
</dbReference>
<evidence type="ECO:0000313" key="6">
    <source>
        <dbReference type="Proteomes" id="UP000215509"/>
    </source>
</evidence>
<feature type="region of interest" description="Disordered" evidence="3">
    <location>
        <begin position="1"/>
        <end position="48"/>
    </location>
</feature>
<keyword evidence="6" id="KW-1185">Reference proteome</keyword>
<dbReference type="OrthoDB" id="9778320at2"/>
<comment type="subcellular location">
    <subcellularLocation>
        <location evidence="1">Secreted</location>
    </subcellularLocation>
</comment>
<gene>
    <name evidence="5" type="ORF">CF651_09125</name>
</gene>
<dbReference type="GO" id="GO:0005975">
    <property type="term" value="P:carbohydrate metabolic process"/>
    <property type="evidence" value="ECO:0007669"/>
    <property type="project" value="InterPro"/>
</dbReference>
<dbReference type="InterPro" id="IPR051398">
    <property type="entry name" value="Polysacch_Deacetylase"/>
</dbReference>
<dbReference type="Gene3D" id="3.20.20.370">
    <property type="entry name" value="Glycoside hydrolase/deacetylase"/>
    <property type="match status" value="1"/>
</dbReference>
<dbReference type="Proteomes" id="UP000215509">
    <property type="component" value="Unassembled WGS sequence"/>
</dbReference>
<feature type="domain" description="NodB homology" evidence="4">
    <location>
        <begin position="111"/>
        <end position="270"/>
    </location>
</feature>
<keyword evidence="2" id="KW-0732">Signal</keyword>
<evidence type="ECO:0000259" key="4">
    <source>
        <dbReference type="PROSITE" id="PS51677"/>
    </source>
</evidence>
<feature type="compositionally biased region" description="Low complexity" evidence="3">
    <location>
        <begin position="28"/>
        <end position="48"/>
    </location>
</feature>
<dbReference type="PROSITE" id="PS51677">
    <property type="entry name" value="NODB"/>
    <property type="match status" value="1"/>
</dbReference>
<evidence type="ECO:0000313" key="5">
    <source>
        <dbReference type="EMBL" id="OXM86705.1"/>
    </source>
</evidence>
<sequence>MPAAAEASSQAPILSGTVPDSGHIAGLQSAAEPGQSPQAAPSAAAEQAPAGPIRIPVLNYHSITTDPGNPATITPEKFAEQMHYLKEHGYTTLSLQQFTDVLEGKQPTPAKPVLLTFDDGYADNYEHALPLFKELDFHAVLFISPDTVEDGYFLNWEQIKEMHQAGWDIQPHGMTHPHLPRLKAADQAYQIVEARKQIEEQLGTAADIYCYPYGEWNAATLRVLREHQFRYAFTIEQGWTTPDQDALKLKRVFVNGEESLEQWISKLEKW</sequence>
<dbReference type="GO" id="GO:0005576">
    <property type="term" value="C:extracellular region"/>
    <property type="evidence" value="ECO:0007669"/>
    <property type="project" value="UniProtKB-SubCell"/>
</dbReference>
<evidence type="ECO:0000256" key="3">
    <source>
        <dbReference type="SAM" id="MobiDB-lite"/>
    </source>
</evidence>
<accession>A0A229UU65</accession>
<dbReference type="SUPFAM" id="SSF88713">
    <property type="entry name" value="Glycoside hydrolase/deacetylase"/>
    <property type="match status" value="1"/>
</dbReference>
<proteinExistence type="predicted"/>
<name>A0A229UU65_9BACL</name>
<dbReference type="InterPro" id="IPR011330">
    <property type="entry name" value="Glyco_hydro/deAcase_b/a-brl"/>
</dbReference>
<dbReference type="EMBL" id="NMQW01000013">
    <property type="protein sequence ID" value="OXM86705.1"/>
    <property type="molecule type" value="Genomic_DNA"/>
</dbReference>
<dbReference type="AlphaFoldDB" id="A0A229UU65"/>
<comment type="caution">
    <text evidence="5">The sequence shown here is derived from an EMBL/GenBank/DDBJ whole genome shotgun (WGS) entry which is preliminary data.</text>
</comment>
<organism evidence="5 6">
    <name type="scientific">Paenibacillus rigui</name>
    <dbReference type="NCBI Taxonomy" id="554312"/>
    <lineage>
        <taxon>Bacteria</taxon>
        <taxon>Bacillati</taxon>
        <taxon>Bacillota</taxon>
        <taxon>Bacilli</taxon>
        <taxon>Bacillales</taxon>
        <taxon>Paenibacillaceae</taxon>
        <taxon>Paenibacillus</taxon>
    </lineage>
</organism>
<protein>
    <submittedName>
        <fullName evidence="5">Polysaccharide deacetylase</fullName>
    </submittedName>
</protein>
<dbReference type="InterPro" id="IPR002509">
    <property type="entry name" value="NODB_dom"/>
</dbReference>
<dbReference type="PANTHER" id="PTHR34216:SF3">
    <property type="entry name" value="POLY-BETA-1,6-N-ACETYL-D-GLUCOSAMINE N-DEACETYLASE"/>
    <property type="match status" value="1"/>
</dbReference>